<dbReference type="EMBL" id="CAAALY010028562">
    <property type="protein sequence ID" value="VEL16469.1"/>
    <property type="molecule type" value="Genomic_DNA"/>
</dbReference>
<sequence>MRKFIGIPNQFRGLTELPADPAAQMGQQLIFPRLIDNQASSLFLCYRRAEFLFLRLVACLNRFRDWLALADLNLDELVDLHCRDVADFENNFKALKSRGKEVERLPCELHIDCITVNCLPVKTAIEGLLQQLFEALQACLRRSVQADLVATDAFLTGKLA</sequence>
<proteinExistence type="predicted"/>
<dbReference type="Proteomes" id="UP000784294">
    <property type="component" value="Unassembled WGS sequence"/>
</dbReference>
<dbReference type="OrthoDB" id="6278980at2759"/>
<dbReference type="AlphaFoldDB" id="A0A448WNR5"/>
<evidence type="ECO:0000313" key="2">
    <source>
        <dbReference type="Proteomes" id="UP000784294"/>
    </source>
</evidence>
<gene>
    <name evidence="1" type="ORF">PXEA_LOCUS9909</name>
</gene>
<keyword evidence="2" id="KW-1185">Reference proteome</keyword>
<accession>A0A448WNR5</accession>
<reference evidence="1" key="1">
    <citation type="submission" date="2018-11" db="EMBL/GenBank/DDBJ databases">
        <authorList>
            <consortium name="Pathogen Informatics"/>
        </authorList>
    </citation>
    <scope>NUCLEOTIDE SEQUENCE</scope>
</reference>
<evidence type="ECO:0000313" key="1">
    <source>
        <dbReference type="EMBL" id="VEL16469.1"/>
    </source>
</evidence>
<protein>
    <submittedName>
        <fullName evidence="1">Uncharacterized protein</fullName>
    </submittedName>
</protein>
<comment type="caution">
    <text evidence="1">The sequence shown here is derived from an EMBL/GenBank/DDBJ whole genome shotgun (WGS) entry which is preliminary data.</text>
</comment>
<name>A0A448WNR5_9PLAT</name>
<organism evidence="1 2">
    <name type="scientific">Protopolystoma xenopodis</name>
    <dbReference type="NCBI Taxonomy" id="117903"/>
    <lineage>
        <taxon>Eukaryota</taxon>
        <taxon>Metazoa</taxon>
        <taxon>Spiralia</taxon>
        <taxon>Lophotrochozoa</taxon>
        <taxon>Platyhelminthes</taxon>
        <taxon>Monogenea</taxon>
        <taxon>Polyopisthocotylea</taxon>
        <taxon>Polystomatidea</taxon>
        <taxon>Polystomatidae</taxon>
        <taxon>Protopolystoma</taxon>
    </lineage>
</organism>